<dbReference type="PANTHER" id="PTHR42929:SF1">
    <property type="entry name" value="INNER MEMBRANE ABC TRANSPORTER PERMEASE PROTEIN YDCU-RELATED"/>
    <property type="match status" value="1"/>
</dbReference>
<organism evidence="11 12">
    <name type="scientific">Pseudofrankia inefficax (strain DSM 45817 / CECT 9037 / DDB 130130 / EuI1c)</name>
    <name type="common">Frankia inefficax</name>
    <dbReference type="NCBI Taxonomy" id="298654"/>
    <lineage>
        <taxon>Bacteria</taxon>
        <taxon>Bacillati</taxon>
        <taxon>Actinomycetota</taxon>
        <taxon>Actinomycetes</taxon>
        <taxon>Frankiales</taxon>
        <taxon>Frankiaceae</taxon>
        <taxon>Pseudofrankia</taxon>
    </lineage>
</organism>
<keyword evidence="4" id="KW-1003">Cell membrane</keyword>
<keyword evidence="7 8" id="KW-0472">Membrane</keyword>
<dbReference type="PROSITE" id="PS50928">
    <property type="entry name" value="ABC_TM1"/>
    <property type="match status" value="1"/>
</dbReference>
<evidence type="ECO:0000256" key="9">
    <source>
        <dbReference type="SAM" id="MobiDB-lite"/>
    </source>
</evidence>
<dbReference type="InterPro" id="IPR000515">
    <property type="entry name" value="MetI-like"/>
</dbReference>
<evidence type="ECO:0000256" key="7">
    <source>
        <dbReference type="ARBA" id="ARBA00023136"/>
    </source>
</evidence>
<evidence type="ECO:0000256" key="1">
    <source>
        <dbReference type="ARBA" id="ARBA00004651"/>
    </source>
</evidence>
<dbReference type="Pfam" id="PF00528">
    <property type="entry name" value="BPD_transp_1"/>
    <property type="match status" value="1"/>
</dbReference>
<feature type="transmembrane region" description="Helical" evidence="8">
    <location>
        <begin position="164"/>
        <end position="194"/>
    </location>
</feature>
<dbReference type="CDD" id="cd06261">
    <property type="entry name" value="TM_PBP2"/>
    <property type="match status" value="1"/>
</dbReference>
<dbReference type="InParanoid" id="E3J284"/>
<name>E3J284_PSEI1</name>
<evidence type="ECO:0000256" key="4">
    <source>
        <dbReference type="ARBA" id="ARBA00022475"/>
    </source>
</evidence>
<dbReference type="OrthoDB" id="9808619at2"/>
<reference evidence="11 12" key="1">
    <citation type="submission" date="2010-10" db="EMBL/GenBank/DDBJ databases">
        <title>Complete sequence of Frankia sp. EuI1c.</title>
        <authorList>
            <consortium name="US DOE Joint Genome Institute"/>
            <person name="Lucas S."/>
            <person name="Copeland A."/>
            <person name="Lapidus A."/>
            <person name="Cheng J.-F."/>
            <person name="Bruce D."/>
            <person name="Goodwin L."/>
            <person name="Pitluck S."/>
            <person name="Chertkov O."/>
            <person name="Detter J.C."/>
            <person name="Han C."/>
            <person name="Tapia R."/>
            <person name="Land M."/>
            <person name="Hauser L."/>
            <person name="Jeffries C."/>
            <person name="Kyrpides N."/>
            <person name="Ivanova N."/>
            <person name="Mikhailova N."/>
            <person name="Beauchemin N."/>
            <person name="Sen A."/>
            <person name="Sur S.A."/>
            <person name="Gtari M."/>
            <person name="Wall L."/>
            <person name="Tisa L."/>
            <person name="Woyke T."/>
        </authorList>
    </citation>
    <scope>NUCLEOTIDE SEQUENCE [LARGE SCALE GENOMIC DNA]</scope>
    <source>
        <strain evidence="12">DSM 45817 / CECT 9037 / EuI1c</strain>
    </source>
</reference>
<evidence type="ECO:0000256" key="8">
    <source>
        <dbReference type="RuleBase" id="RU363032"/>
    </source>
</evidence>
<evidence type="ECO:0000256" key="3">
    <source>
        <dbReference type="ARBA" id="ARBA00022448"/>
    </source>
</evidence>
<dbReference type="HOGENOM" id="CLU_016047_18_3_11"/>
<dbReference type="Proteomes" id="UP000002484">
    <property type="component" value="Chromosome"/>
</dbReference>
<dbReference type="KEGG" id="fri:FraEuI1c_0034"/>
<dbReference type="RefSeq" id="WP_013421245.1">
    <property type="nucleotide sequence ID" value="NC_014666.1"/>
</dbReference>
<dbReference type="InterPro" id="IPR035906">
    <property type="entry name" value="MetI-like_sf"/>
</dbReference>
<evidence type="ECO:0000256" key="2">
    <source>
        <dbReference type="ARBA" id="ARBA00007069"/>
    </source>
</evidence>
<comment type="similarity">
    <text evidence="2">Belongs to the binding-protein-dependent transport system permease family. CysTW subfamily.</text>
</comment>
<evidence type="ECO:0000313" key="12">
    <source>
        <dbReference type="Proteomes" id="UP000002484"/>
    </source>
</evidence>
<keyword evidence="6 8" id="KW-1133">Transmembrane helix</keyword>
<protein>
    <submittedName>
        <fullName evidence="11">Binding-protein-dependent transport systems inner membrane component</fullName>
    </submittedName>
</protein>
<feature type="transmembrane region" description="Helical" evidence="8">
    <location>
        <begin position="276"/>
        <end position="297"/>
    </location>
</feature>
<keyword evidence="5 8" id="KW-0812">Transmembrane</keyword>
<evidence type="ECO:0000313" key="11">
    <source>
        <dbReference type="EMBL" id="ADP78122.1"/>
    </source>
</evidence>
<dbReference type="STRING" id="298654.FraEuI1c_0034"/>
<sequence length="307" mass="33303">MTETVAAAPETGAAGGHGKKPKHWRSPWTPYLLSTPGGLYLAIFFVVPMLVMLSVSLQTGNVTDGFAQTFNFGIYPHAISEYSTQLIRSFIYGGACTLLSIVLAYPMAYWIAFHGGKRRATYLFLVLLPFLVSFIIRTVSWEFLLADDGVILGNLKHIGLLPDGFRVMATSAAVIGGLTYNSFPFMLLPIYVALERMDPRLLEAAGDLYANKAGVFGRVVLPLSMPGVFAGVLLTFVPATSDYVNASILGGTHNTMIGNIIQTAFLTNADYPLASALSFILMVILLVGILIYARVLGTRDVFEMATR</sequence>
<keyword evidence="12" id="KW-1185">Reference proteome</keyword>
<evidence type="ECO:0000259" key="10">
    <source>
        <dbReference type="PROSITE" id="PS50928"/>
    </source>
</evidence>
<comment type="subcellular location">
    <subcellularLocation>
        <location evidence="1 8">Cell membrane</location>
        <topology evidence="1 8">Multi-pass membrane protein</topology>
    </subcellularLocation>
</comment>
<dbReference type="AlphaFoldDB" id="E3J284"/>
<feature type="transmembrane region" description="Helical" evidence="8">
    <location>
        <begin position="215"/>
        <end position="237"/>
    </location>
</feature>
<dbReference type="SUPFAM" id="SSF161098">
    <property type="entry name" value="MetI-like"/>
    <property type="match status" value="1"/>
</dbReference>
<feature type="domain" description="ABC transmembrane type-1" evidence="10">
    <location>
        <begin position="86"/>
        <end position="292"/>
    </location>
</feature>
<dbReference type="Gene3D" id="1.10.3720.10">
    <property type="entry name" value="MetI-like"/>
    <property type="match status" value="1"/>
</dbReference>
<feature type="region of interest" description="Disordered" evidence="9">
    <location>
        <begin position="1"/>
        <end position="23"/>
    </location>
</feature>
<keyword evidence="3 8" id="KW-0813">Transport</keyword>
<evidence type="ECO:0000256" key="6">
    <source>
        <dbReference type="ARBA" id="ARBA00022989"/>
    </source>
</evidence>
<dbReference type="PANTHER" id="PTHR42929">
    <property type="entry name" value="INNER MEMBRANE ABC TRANSPORTER PERMEASE PROTEIN YDCU-RELATED-RELATED"/>
    <property type="match status" value="1"/>
</dbReference>
<dbReference type="GO" id="GO:0005886">
    <property type="term" value="C:plasma membrane"/>
    <property type="evidence" value="ECO:0007669"/>
    <property type="project" value="UniProtKB-SubCell"/>
</dbReference>
<dbReference type="eggNOG" id="COG1176">
    <property type="taxonomic scope" value="Bacteria"/>
</dbReference>
<feature type="transmembrane region" description="Helical" evidence="8">
    <location>
        <begin position="90"/>
        <end position="110"/>
    </location>
</feature>
<dbReference type="GO" id="GO:0055085">
    <property type="term" value="P:transmembrane transport"/>
    <property type="evidence" value="ECO:0007669"/>
    <property type="project" value="InterPro"/>
</dbReference>
<evidence type="ECO:0000256" key="5">
    <source>
        <dbReference type="ARBA" id="ARBA00022692"/>
    </source>
</evidence>
<dbReference type="EMBL" id="CP002299">
    <property type="protein sequence ID" value="ADP78122.1"/>
    <property type="molecule type" value="Genomic_DNA"/>
</dbReference>
<feature type="transmembrane region" description="Helical" evidence="8">
    <location>
        <begin position="28"/>
        <end position="51"/>
    </location>
</feature>
<gene>
    <name evidence="11" type="ordered locus">FraEuI1c_0034</name>
</gene>
<proteinExistence type="inferred from homology"/>
<feature type="transmembrane region" description="Helical" evidence="8">
    <location>
        <begin position="122"/>
        <end position="144"/>
    </location>
</feature>
<accession>E3J284</accession>